<gene>
    <name evidence="2" type="ORF">BRAA03T12110Z</name>
</gene>
<protein>
    <submittedName>
        <fullName evidence="2">Uncharacterized protein</fullName>
    </submittedName>
</protein>
<keyword evidence="1" id="KW-1133">Transmembrane helix</keyword>
<feature type="transmembrane region" description="Helical" evidence="1">
    <location>
        <begin position="47"/>
        <end position="71"/>
    </location>
</feature>
<accession>A0A3P5ZLL8</accession>
<name>A0A3P5ZLL8_BRACM</name>
<proteinExistence type="predicted"/>
<evidence type="ECO:0000256" key="1">
    <source>
        <dbReference type="SAM" id="Phobius"/>
    </source>
</evidence>
<keyword evidence="1" id="KW-0812">Transmembrane</keyword>
<sequence length="81" mass="9316">MFFTDRNWGRISEMLFSVFLLIHKICCFCSGKIVPTIKSWLLASLQLWLFSIPVGYTMTGLQMISLFSLLWSNTFLSTGQV</sequence>
<evidence type="ECO:0000313" key="2">
    <source>
        <dbReference type="EMBL" id="VDC80892.1"/>
    </source>
</evidence>
<dbReference type="EMBL" id="LR031572">
    <property type="protein sequence ID" value="VDC80892.1"/>
    <property type="molecule type" value="Genomic_DNA"/>
</dbReference>
<organism evidence="2">
    <name type="scientific">Brassica campestris</name>
    <name type="common">Field mustard</name>
    <dbReference type="NCBI Taxonomy" id="3711"/>
    <lineage>
        <taxon>Eukaryota</taxon>
        <taxon>Viridiplantae</taxon>
        <taxon>Streptophyta</taxon>
        <taxon>Embryophyta</taxon>
        <taxon>Tracheophyta</taxon>
        <taxon>Spermatophyta</taxon>
        <taxon>Magnoliopsida</taxon>
        <taxon>eudicotyledons</taxon>
        <taxon>Gunneridae</taxon>
        <taxon>Pentapetalae</taxon>
        <taxon>rosids</taxon>
        <taxon>malvids</taxon>
        <taxon>Brassicales</taxon>
        <taxon>Brassicaceae</taxon>
        <taxon>Brassiceae</taxon>
        <taxon>Brassica</taxon>
    </lineage>
</organism>
<dbReference type="AlphaFoldDB" id="A0A3P5ZLL8"/>
<feature type="transmembrane region" description="Helical" evidence="1">
    <location>
        <begin position="14"/>
        <end position="35"/>
    </location>
</feature>
<keyword evidence="1" id="KW-0472">Membrane</keyword>
<reference evidence="2" key="1">
    <citation type="submission" date="2018-11" db="EMBL/GenBank/DDBJ databases">
        <authorList>
            <consortium name="Genoscope - CEA"/>
            <person name="William W."/>
        </authorList>
    </citation>
    <scope>NUCLEOTIDE SEQUENCE</scope>
</reference>